<dbReference type="Proteomes" id="UP000294850">
    <property type="component" value="Unassembled WGS sequence"/>
</dbReference>
<evidence type="ECO:0000256" key="1">
    <source>
        <dbReference type="PROSITE-ProRule" id="PRU00169"/>
    </source>
</evidence>
<dbReference type="RefSeq" id="WP_131959450.1">
    <property type="nucleotide sequence ID" value="NZ_SMFL01000005.1"/>
</dbReference>
<keyword evidence="4" id="KW-1185">Reference proteome</keyword>
<feature type="domain" description="Response regulatory" evidence="2">
    <location>
        <begin position="6"/>
        <end position="127"/>
    </location>
</feature>
<dbReference type="PANTHER" id="PTHR44520">
    <property type="entry name" value="RESPONSE REGULATOR RCP1-RELATED"/>
    <property type="match status" value="1"/>
</dbReference>
<evidence type="ECO:0000313" key="3">
    <source>
        <dbReference type="EMBL" id="TDE14866.1"/>
    </source>
</evidence>
<feature type="modified residue" description="4-aspartylphosphate" evidence="1">
    <location>
        <position position="207"/>
    </location>
</feature>
<dbReference type="EMBL" id="SMFL01000005">
    <property type="protein sequence ID" value="TDE14866.1"/>
    <property type="molecule type" value="Genomic_DNA"/>
</dbReference>
<dbReference type="Pfam" id="PF00072">
    <property type="entry name" value="Response_reg"/>
    <property type="match status" value="2"/>
</dbReference>
<comment type="caution">
    <text evidence="3">The sequence shown here is derived from an EMBL/GenBank/DDBJ whole genome shotgun (WGS) entry which is preliminary data.</text>
</comment>
<dbReference type="GO" id="GO:0000160">
    <property type="term" value="P:phosphorelay signal transduction system"/>
    <property type="evidence" value="ECO:0007669"/>
    <property type="project" value="InterPro"/>
</dbReference>
<dbReference type="InterPro" id="IPR001789">
    <property type="entry name" value="Sig_transdc_resp-reg_receiver"/>
</dbReference>
<feature type="domain" description="Response regulatory" evidence="2">
    <location>
        <begin position="150"/>
        <end position="278"/>
    </location>
</feature>
<sequence length="293" mass="33175">MNAAKKIFIVDDDEDDRFLLKDAVFNVIKGIEIIEACDGIELLSLLEAEGNLENCVILMDMNMPRMSGLEALSAIKAEEHLLHIPVIMISTTNNTDLIATAYAKGINAFISKPYQISEYEQLADAISVCFLRIPTSRTKAHQIKNMASKSILVIEDNPDQRILMSLALRSCMPQVKVISLADENMALEHLESQWARLSETPRLILLDLYLPDRQNGLRILENLKKFLAGCRLMSIPVIVLSHSDNPVDIRECYRSQANAYLVKSDDLTTWFSFFSNLCHFWINTISSQNKLLR</sequence>
<accession>A0A4R5DKZ0</accession>
<dbReference type="InterPro" id="IPR052893">
    <property type="entry name" value="TCS_response_regulator"/>
</dbReference>
<dbReference type="OrthoDB" id="958605at2"/>
<feature type="modified residue" description="4-aspartylphosphate" evidence="1">
    <location>
        <position position="60"/>
    </location>
</feature>
<reference evidence="3 4" key="1">
    <citation type="submission" date="2019-03" db="EMBL/GenBank/DDBJ databases">
        <title>Dyadobacter AR-3-6 sp. nov., isolated from arctic soil.</title>
        <authorList>
            <person name="Chaudhary D.K."/>
        </authorList>
    </citation>
    <scope>NUCLEOTIDE SEQUENCE [LARGE SCALE GENOMIC DNA]</scope>
    <source>
        <strain evidence="3 4">AR-3-6</strain>
    </source>
</reference>
<gene>
    <name evidence="3" type="ORF">E0F88_16945</name>
</gene>
<dbReference type="PROSITE" id="PS50110">
    <property type="entry name" value="RESPONSE_REGULATORY"/>
    <property type="match status" value="2"/>
</dbReference>
<evidence type="ECO:0000313" key="4">
    <source>
        <dbReference type="Proteomes" id="UP000294850"/>
    </source>
</evidence>
<name>A0A4R5DKZ0_9BACT</name>
<dbReference type="InterPro" id="IPR011006">
    <property type="entry name" value="CheY-like_superfamily"/>
</dbReference>
<dbReference type="SMART" id="SM00448">
    <property type="entry name" value="REC"/>
    <property type="match status" value="2"/>
</dbReference>
<dbReference type="AlphaFoldDB" id="A0A4R5DKZ0"/>
<dbReference type="SUPFAM" id="SSF52172">
    <property type="entry name" value="CheY-like"/>
    <property type="match status" value="2"/>
</dbReference>
<keyword evidence="1" id="KW-0597">Phosphoprotein</keyword>
<organism evidence="3 4">
    <name type="scientific">Dyadobacter psychrotolerans</name>
    <dbReference type="NCBI Taxonomy" id="2541721"/>
    <lineage>
        <taxon>Bacteria</taxon>
        <taxon>Pseudomonadati</taxon>
        <taxon>Bacteroidota</taxon>
        <taxon>Cytophagia</taxon>
        <taxon>Cytophagales</taxon>
        <taxon>Spirosomataceae</taxon>
        <taxon>Dyadobacter</taxon>
    </lineage>
</organism>
<protein>
    <submittedName>
        <fullName evidence="3">Response regulator</fullName>
    </submittedName>
</protein>
<evidence type="ECO:0000259" key="2">
    <source>
        <dbReference type="PROSITE" id="PS50110"/>
    </source>
</evidence>
<dbReference type="Gene3D" id="3.40.50.2300">
    <property type="match status" value="2"/>
</dbReference>
<proteinExistence type="predicted"/>